<accession>A0ABS2WEF9</accession>
<keyword evidence="3" id="KW-1185">Reference proteome</keyword>
<dbReference type="InterPro" id="IPR025668">
    <property type="entry name" value="Tnp_DDE_dom"/>
</dbReference>
<reference evidence="2 3" key="1">
    <citation type="submission" date="2021-02" db="EMBL/GenBank/DDBJ databases">
        <title>A novel species of genus Amphritea isolated from a fishpond in China.</title>
        <authorList>
            <person name="Lu H."/>
        </authorList>
    </citation>
    <scope>NUCLEOTIDE SEQUENCE [LARGE SCALE GENOMIC DNA]</scope>
    <source>
        <strain evidence="2 3">RP18W</strain>
    </source>
</reference>
<sequence>MLPHTFQFSPLFRRTVDAQFSGGHITSDAGLLLLREVDRKLQLSASLAKRLSDNRQSSKVQHSLKAMLQQRLFAMAAGYEDLNDHQQLRADFAVQTAVERCKPLASTATLYRFEAAMDRDAIIASHRLLWEQFIAAHRRAPKRIVLDFDATDIPLHGDQPEKFFHGYYDHYCYLPLYVFSGRFPLVAYLRQSRIDGAKHTGAILKLLVTFIRHHWPDVQIVFRGDSGFCRQLVLNWCERNRVDYLVGIARNRRLEALLEPLWKHVERHHTKRRKEGQTGSTKGFWRYRYQAGSWKKARSVIGKAEVTDKGRNPRFVVTSLAGHDARLYCDDYCARGDMENRIKDQQLDLFAKRTSSKHWWSNQWRLMLSMLAFVLFEKLREVLSSKYRKLSVHTLRLKLIKIAAVVTYNTRRIRFLMNENCPDQKEFIRIVEALSSG</sequence>
<dbReference type="Pfam" id="PF13701">
    <property type="entry name" value="DDE_Tnp_1_4"/>
    <property type="match status" value="1"/>
</dbReference>
<evidence type="ECO:0000259" key="1">
    <source>
        <dbReference type="Pfam" id="PF13701"/>
    </source>
</evidence>
<feature type="domain" description="Transposase DDE" evidence="1">
    <location>
        <begin position="8"/>
        <end position="435"/>
    </location>
</feature>
<name>A0ABS2WEF9_9GAMM</name>
<comment type="caution">
    <text evidence="2">The sequence shown here is derived from an EMBL/GenBank/DDBJ whole genome shotgun (WGS) entry which is preliminary data.</text>
</comment>
<evidence type="ECO:0000313" key="2">
    <source>
        <dbReference type="EMBL" id="MBN0989907.1"/>
    </source>
</evidence>
<gene>
    <name evidence="2" type="ORF">JW498_21340</name>
</gene>
<protein>
    <submittedName>
        <fullName evidence="2">IS1380 family transposase</fullName>
    </submittedName>
</protein>
<dbReference type="RefSeq" id="WP_205214543.1">
    <property type="nucleotide sequence ID" value="NZ_JAFFZP010000080.1"/>
</dbReference>
<organism evidence="2 3">
    <name type="scientific">Amphritea pacifica</name>
    <dbReference type="NCBI Taxonomy" id="2811233"/>
    <lineage>
        <taxon>Bacteria</taxon>
        <taxon>Pseudomonadati</taxon>
        <taxon>Pseudomonadota</taxon>
        <taxon>Gammaproteobacteria</taxon>
        <taxon>Oceanospirillales</taxon>
        <taxon>Oceanospirillaceae</taxon>
        <taxon>Amphritea</taxon>
    </lineage>
</organism>
<dbReference type="NCBIfam" id="NF033539">
    <property type="entry name" value="transpos_IS1380"/>
    <property type="match status" value="1"/>
</dbReference>
<dbReference type="InterPro" id="IPR047960">
    <property type="entry name" value="Transpos_IS1380"/>
</dbReference>
<dbReference type="Proteomes" id="UP000760472">
    <property type="component" value="Unassembled WGS sequence"/>
</dbReference>
<proteinExistence type="predicted"/>
<dbReference type="EMBL" id="JAFFZP010000080">
    <property type="protein sequence ID" value="MBN0989907.1"/>
    <property type="molecule type" value="Genomic_DNA"/>
</dbReference>
<evidence type="ECO:0000313" key="3">
    <source>
        <dbReference type="Proteomes" id="UP000760472"/>
    </source>
</evidence>